<feature type="compositionally biased region" description="Polar residues" evidence="1">
    <location>
        <begin position="61"/>
        <end position="73"/>
    </location>
</feature>
<protein>
    <submittedName>
        <fullName evidence="2">Uncharacterized protein</fullName>
    </submittedName>
</protein>
<feature type="region of interest" description="Disordered" evidence="1">
    <location>
        <begin position="22"/>
        <end position="91"/>
    </location>
</feature>
<dbReference type="EMBL" id="JABANO010020035">
    <property type="protein sequence ID" value="KAF4729152.1"/>
    <property type="molecule type" value="Genomic_DNA"/>
</dbReference>
<feature type="compositionally biased region" description="Low complexity" evidence="1">
    <location>
        <begin position="48"/>
        <end position="60"/>
    </location>
</feature>
<dbReference type="Proteomes" id="UP000553632">
    <property type="component" value="Unassembled WGS sequence"/>
</dbReference>
<evidence type="ECO:0000256" key="1">
    <source>
        <dbReference type="SAM" id="MobiDB-lite"/>
    </source>
</evidence>
<keyword evidence="3" id="KW-1185">Reference proteome</keyword>
<organism evidence="2 3">
    <name type="scientific">Perkinsus olseni</name>
    <name type="common">Perkinsus atlanticus</name>
    <dbReference type="NCBI Taxonomy" id="32597"/>
    <lineage>
        <taxon>Eukaryota</taxon>
        <taxon>Sar</taxon>
        <taxon>Alveolata</taxon>
        <taxon>Perkinsozoa</taxon>
        <taxon>Perkinsea</taxon>
        <taxon>Perkinsida</taxon>
        <taxon>Perkinsidae</taxon>
        <taxon>Perkinsus</taxon>
    </lineage>
</organism>
<accession>A0A7J6S9E8</accession>
<gene>
    <name evidence="2" type="ORF">FOZ63_021240</name>
</gene>
<sequence>VVAAYAVPCMWVTFAHFVPNDFRLDDESIPSPGVSDDEEEGAAEGYHTAAPSPGTGSGSSQHQKISSVSTRTSPGDRDLELGESPQPTGGG</sequence>
<evidence type="ECO:0000313" key="2">
    <source>
        <dbReference type="EMBL" id="KAF4729152.1"/>
    </source>
</evidence>
<comment type="caution">
    <text evidence="2">The sequence shown here is derived from an EMBL/GenBank/DDBJ whole genome shotgun (WGS) entry which is preliminary data.</text>
</comment>
<dbReference type="AlphaFoldDB" id="A0A7J6S9E8"/>
<proteinExistence type="predicted"/>
<name>A0A7J6S9E8_PEROL</name>
<evidence type="ECO:0000313" key="3">
    <source>
        <dbReference type="Proteomes" id="UP000553632"/>
    </source>
</evidence>
<feature type="non-terminal residue" evidence="2">
    <location>
        <position position="1"/>
    </location>
</feature>
<reference evidence="2 3" key="1">
    <citation type="submission" date="2020-04" db="EMBL/GenBank/DDBJ databases">
        <title>Perkinsus olseni comparative genomics.</title>
        <authorList>
            <person name="Bogema D.R."/>
        </authorList>
    </citation>
    <scope>NUCLEOTIDE SEQUENCE [LARGE SCALE GENOMIC DNA]</scope>
    <source>
        <strain evidence="2 3">ATCC PRA-207</strain>
    </source>
</reference>